<dbReference type="AlphaFoldDB" id="A0A7W4UNH5"/>
<dbReference type="OrthoDB" id="9767435at2"/>
<organism evidence="10 11">
    <name type="scientific">Pseudoclavibacter helvolus</name>
    <dbReference type="NCBI Taxonomy" id="255205"/>
    <lineage>
        <taxon>Bacteria</taxon>
        <taxon>Bacillati</taxon>
        <taxon>Actinomycetota</taxon>
        <taxon>Actinomycetes</taxon>
        <taxon>Micrococcales</taxon>
        <taxon>Microbacteriaceae</taxon>
        <taxon>Pseudoclavibacter</taxon>
    </lineage>
</organism>
<dbReference type="PRINTS" id="PR00344">
    <property type="entry name" value="BCTRLSENSOR"/>
</dbReference>
<keyword evidence="3" id="KW-0597">Phosphoprotein</keyword>
<dbReference type="InterPro" id="IPR003594">
    <property type="entry name" value="HATPase_dom"/>
</dbReference>
<keyword evidence="8" id="KW-0902">Two-component regulatory system</keyword>
<dbReference type="Pfam" id="PF02518">
    <property type="entry name" value="HATPase_c"/>
    <property type="match status" value="1"/>
</dbReference>
<dbReference type="PROSITE" id="PS50109">
    <property type="entry name" value="HIS_KIN"/>
    <property type="match status" value="1"/>
</dbReference>
<name>A0A7W4UNH5_9MICO</name>
<keyword evidence="7" id="KW-0067">ATP-binding</keyword>
<dbReference type="EMBL" id="JACHWJ010000002">
    <property type="protein sequence ID" value="MBB2957418.1"/>
    <property type="molecule type" value="Genomic_DNA"/>
</dbReference>
<dbReference type="Pfam" id="PF07568">
    <property type="entry name" value="HisKA_2"/>
    <property type="match status" value="1"/>
</dbReference>
<dbReference type="InterPro" id="IPR004358">
    <property type="entry name" value="Sig_transdc_His_kin-like_C"/>
</dbReference>
<gene>
    <name evidence="10" type="ORF">FHX72_001555</name>
</gene>
<dbReference type="Pfam" id="PF12282">
    <property type="entry name" value="GAF_PdtaS"/>
    <property type="match status" value="1"/>
</dbReference>
<evidence type="ECO:0000256" key="3">
    <source>
        <dbReference type="ARBA" id="ARBA00022553"/>
    </source>
</evidence>
<dbReference type="Gene3D" id="3.30.450.280">
    <property type="entry name" value="GAF domain"/>
    <property type="match status" value="1"/>
</dbReference>
<keyword evidence="4" id="KW-0808">Transferase</keyword>
<proteinExistence type="predicted"/>
<protein>
    <recommendedName>
        <fullName evidence="2">histidine kinase</fullName>
        <ecNumber evidence="2">2.7.13.3</ecNumber>
    </recommendedName>
</protein>
<dbReference type="EC" id="2.7.13.3" evidence="2"/>
<comment type="catalytic activity">
    <reaction evidence="1">
        <text>ATP + protein L-histidine = ADP + protein N-phospho-L-histidine.</text>
        <dbReference type="EC" id="2.7.13.3"/>
    </reaction>
</comment>
<dbReference type="InterPro" id="IPR011495">
    <property type="entry name" value="Sig_transdc_His_kin_sub2_dim/P"/>
</dbReference>
<dbReference type="InterPro" id="IPR038424">
    <property type="entry name" value="H_kinase_PdtaS_GAF_sf"/>
</dbReference>
<dbReference type="Pfam" id="PF08448">
    <property type="entry name" value="PAS_4"/>
    <property type="match status" value="1"/>
</dbReference>
<evidence type="ECO:0000313" key="11">
    <source>
        <dbReference type="Proteomes" id="UP000545286"/>
    </source>
</evidence>
<dbReference type="InterPro" id="IPR035965">
    <property type="entry name" value="PAS-like_dom_sf"/>
</dbReference>
<dbReference type="InterPro" id="IPR036890">
    <property type="entry name" value="HATPase_C_sf"/>
</dbReference>
<dbReference type="Proteomes" id="UP000545286">
    <property type="component" value="Unassembled WGS sequence"/>
</dbReference>
<dbReference type="RefSeq" id="WP_068476996.1">
    <property type="nucleotide sequence ID" value="NZ_CZJS01000073.1"/>
</dbReference>
<dbReference type="InterPro" id="IPR000014">
    <property type="entry name" value="PAS"/>
</dbReference>
<evidence type="ECO:0000259" key="9">
    <source>
        <dbReference type="PROSITE" id="PS50109"/>
    </source>
</evidence>
<dbReference type="SUPFAM" id="SSF55874">
    <property type="entry name" value="ATPase domain of HSP90 chaperone/DNA topoisomerase II/histidine kinase"/>
    <property type="match status" value="1"/>
</dbReference>
<keyword evidence="11" id="KW-1185">Reference proteome</keyword>
<reference evidence="10 11" key="1">
    <citation type="submission" date="2020-08" db="EMBL/GenBank/DDBJ databases">
        <title>Sequencing the genomes of 1000 actinobacteria strains.</title>
        <authorList>
            <person name="Klenk H.-P."/>
        </authorList>
    </citation>
    <scope>NUCLEOTIDE SEQUENCE [LARGE SCALE GENOMIC DNA]</scope>
    <source>
        <strain evidence="10 11">DSM 20419</strain>
    </source>
</reference>
<evidence type="ECO:0000256" key="8">
    <source>
        <dbReference type="ARBA" id="ARBA00023012"/>
    </source>
</evidence>
<dbReference type="PANTHER" id="PTHR41523">
    <property type="entry name" value="TWO-COMPONENT SYSTEM SENSOR PROTEIN"/>
    <property type="match status" value="1"/>
</dbReference>
<evidence type="ECO:0000256" key="4">
    <source>
        <dbReference type="ARBA" id="ARBA00022679"/>
    </source>
</evidence>
<keyword evidence="6 10" id="KW-0418">Kinase</keyword>
<dbReference type="SUPFAM" id="SSF55785">
    <property type="entry name" value="PYP-like sensor domain (PAS domain)"/>
    <property type="match status" value="1"/>
</dbReference>
<dbReference type="GO" id="GO:0004673">
    <property type="term" value="F:protein histidine kinase activity"/>
    <property type="evidence" value="ECO:0007669"/>
    <property type="project" value="UniProtKB-EC"/>
</dbReference>
<dbReference type="InterPro" id="IPR022066">
    <property type="entry name" value="PdtaS_GAF"/>
</dbReference>
<dbReference type="SMART" id="SM00387">
    <property type="entry name" value="HATPase_c"/>
    <property type="match status" value="1"/>
</dbReference>
<evidence type="ECO:0000256" key="7">
    <source>
        <dbReference type="ARBA" id="ARBA00022840"/>
    </source>
</evidence>
<keyword evidence="5" id="KW-0547">Nucleotide-binding</keyword>
<dbReference type="GO" id="GO:0005524">
    <property type="term" value="F:ATP binding"/>
    <property type="evidence" value="ECO:0007669"/>
    <property type="project" value="UniProtKB-KW"/>
</dbReference>
<evidence type="ECO:0000256" key="2">
    <source>
        <dbReference type="ARBA" id="ARBA00012438"/>
    </source>
</evidence>
<sequence length="500" mass="54419">MSSLSSQLQRRGTLSEAEQSWILQLSADWQLLTDLSCADVVLWVHTKDDDFVAVAQGRPSSAPTLFYRDLIGQSVREQWAASVRRAYEEGITVRSTEPDWFDEIPTQLLVTPVFCRLPGEGVSEHPIAVITRHTNLGSTRSITRQEETFRDCADEIFAMIEEGAFPDPEAPQISRRGAPRASDGLIRLDRDGVVTFASANALSAMNKLGFGGELEGEVLSEVASALVHDKSRVTVDEALPLVVTGRAPWMTDVEARDITVTLRALPLRAHGERTGAIVLCRDTTDVRHQQQELITKDATIREIHHRVKNNLQTVAALLRIQARRSRSDEARESLTQAMRRVSSIAVVHDTLSGGFSQTVDFDDVFLRVMKLITEVSSSSNTVVRPVVSGRFGTLPSEYATPLALALTELVTNSVEHGLAGQEGEVTVTAEQTPGGLSVTVADTGSGFVAGRIGAGLGTQIVRTLVEGELGGSIEWHSEPGEGTQVKLRIPSRWKRETGGA</sequence>
<evidence type="ECO:0000256" key="6">
    <source>
        <dbReference type="ARBA" id="ARBA00022777"/>
    </source>
</evidence>
<accession>A0A7W4UNH5</accession>
<dbReference type="InterPro" id="IPR013656">
    <property type="entry name" value="PAS_4"/>
</dbReference>
<evidence type="ECO:0000256" key="1">
    <source>
        <dbReference type="ARBA" id="ARBA00000085"/>
    </source>
</evidence>
<evidence type="ECO:0000256" key="5">
    <source>
        <dbReference type="ARBA" id="ARBA00022741"/>
    </source>
</evidence>
<dbReference type="InterPro" id="IPR005467">
    <property type="entry name" value="His_kinase_dom"/>
</dbReference>
<feature type="domain" description="Histidine kinase" evidence="9">
    <location>
        <begin position="302"/>
        <end position="493"/>
    </location>
</feature>
<dbReference type="Gene3D" id="3.30.450.20">
    <property type="entry name" value="PAS domain"/>
    <property type="match status" value="1"/>
</dbReference>
<dbReference type="CDD" id="cd00130">
    <property type="entry name" value="PAS"/>
    <property type="match status" value="1"/>
</dbReference>
<dbReference type="GO" id="GO:0000160">
    <property type="term" value="P:phosphorelay signal transduction system"/>
    <property type="evidence" value="ECO:0007669"/>
    <property type="project" value="UniProtKB-KW"/>
</dbReference>
<dbReference type="Gene3D" id="3.30.565.10">
    <property type="entry name" value="Histidine kinase-like ATPase, C-terminal domain"/>
    <property type="match status" value="1"/>
</dbReference>
<dbReference type="PANTHER" id="PTHR41523:SF8">
    <property type="entry name" value="ETHYLENE RESPONSE SENSOR PROTEIN"/>
    <property type="match status" value="1"/>
</dbReference>
<evidence type="ECO:0000313" key="10">
    <source>
        <dbReference type="EMBL" id="MBB2957418.1"/>
    </source>
</evidence>
<comment type="caution">
    <text evidence="10">The sequence shown here is derived from an EMBL/GenBank/DDBJ whole genome shotgun (WGS) entry which is preliminary data.</text>
</comment>